<dbReference type="Proteomes" id="UP000054928">
    <property type="component" value="Unassembled WGS sequence"/>
</dbReference>
<feature type="signal peptide" evidence="1">
    <location>
        <begin position="1"/>
        <end position="20"/>
    </location>
</feature>
<evidence type="ECO:0000313" key="3">
    <source>
        <dbReference type="Proteomes" id="UP000054928"/>
    </source>
</evidence>
<reference evidence="3" key="1">
    <citation type="submission" date="2014-09" db="EMBL/GenBank/DDBJ databases">
        <authorList>
            <person name="Sharma Rahul"/>
            <person name="Thines Marco"/>
        </authorList>
    </citation>
    <scope>NUCLEOTIDE SEQUENCE [LARGE SCALE GENOMIC DNA]</scope>
</reference>
<evidence type="ECO:0000313" key="2">
    <source>
        <dbReference type="EMBL" id="CEG40173.1"/>
    </source>
</evidence>
<organism evidence="2 3">
    <name type="scientific">Plasmopara halstedii</name>
    <name type="common">Downy mildew of sunflower</name>
    <dbReference type="NCBI Taxonomy" id="4781"/>
    <lineage>
        <taxon>Eukaryota</taxon>
        <taxon>Sar</taxon>
        <taxon>Stramenopiles</taxon>
        <taxon>Oomycota</taxon>
        <taxon>Peronosporomycetes</taxon>
        <taxon>Peronosporales</taxon>
        <taxon>Peronosporaceae</taxon>
        <taxon>Plasmopara</taxon>
    </lineage>
</organism>
<accession>A0A0P1AGC1</accession>
<protein>
    <recommendedName>
        <fullName evidence="4">RxLR-like protein</fullName>
    </recommendedName>
</protein>
<dbReference type="EMBL" id="CCYD01000468">
    <property type="protein sequence ID" value="CEG40173.1"/>
    <property type="molecule type" value="Genomic_DNA"/>
</dbReference>
<feature type="chain" id="PRO_5006058641" description="RxLR-like protein" evidence="1">
    <location>
        <begin position="21"/>
        <end position="59"/>
    </location>
</feature>
<dbReference type="GeneID" id="36405440"/>
<evidence type="ECO:0008006" key="4">
    <source>
        <dbReference type="Google" id="ProtNLM"/>
    </source>
</evidence>
<dbReference type="AlphaFoldDB" id="A0A0P1AGC1"/>
<name>A0A0P1AGC1_PLAHL</name>
<keyword evidence="1" id="KW-0732">Signal</keyword>
<evidence type="ECO:0000256" key="1">
    <source>
        <dbReference type="SAM" id="SignalP"/>
    </source>
</evidence>
<proteinExistence type="predicted"/>
<dbReference type="RefSeq" id="XP_024576542.1">
    <property type="nucleotide sequence ID" value="XM_024725801.1"/>
</dbReference>
<keyword evidence="3" id="KW-1185">Reference proteome</keyword>
<sequence length="59" mass="6635">MGVVQLAILASRLILQCLKAFTGSANVPRNALVRENFLSEKKMDHEMAVSSIMPQREYK</sequence>